<evidence type="ECO:0000313" key="2">
    <source>
        <dbReference type="Proteomes" id="UP000095472"/>
    </source>
</evidence>
<accession>A0ACD5GVG2</accession>
<organism evidence="1 2">
    <name type="scientific">Desertifilum tharense IPPAS B-1220</name>
    <dbReference type="NCBI Taxonomy" id="1781255"/>
    <lineage>
        <taxon>Bacteria</taxon>
        <taxon>Bacillati</taxon>
        <taxon>Cyanobacteriota</taxon>
        <taxon>Cyanophyceae</taxon>
        <taxon>Desertifilales</taxon>
        <taxon>Desertifilaceae</taxon>
        <taxon>Desertifilum</taxon>
    </lineage>
</organism>
<sequence>MKRSSPLNRLLRFRQLVDGKMGVGNWELGVGGRREFGVRS</sequence>
<keyword evidence="2" id="KW-1185">Reference proteome</keyword>
<dbReference type="EMBL" id="CP182909">
    <property type="protein sequence ID" value="XPM64963.1"/>
    <property type="molecule type" value="Genomic_DNA"/>
</dbReference>
<reference evidence="1 2" key="1">
    <citation type="journal article" date="2016" name="Genome Announc.">
        <title>Draft Genome Sequence of the Thermotolerant Cyanobacterium Desertifilum sp. IPPAS B-1220.</title>
        <authorList>
            <person name="Mironov K.S."/>
            <person name="Sinetova M.A."/>
            <person name="Bolatkhan K."/>
            <person name="Zayadan B.K."/>
            <person name="Ustinova V.V."/>
            <person name="Kupriyanova E.V."/>
            <person name="Skrypnik A.N."/>
            <person name="Gogoleva N.E."/>
            <person name="Gogolev Y.V."/>
            <person name="Los D.A."/>
        </authorList>
    </citation>
    <scope>NUCLEOTIDE SEQUENCE [LARGE SCALE GENOMIC DNA]</scope>
    <source>
        <strain evidence="1 2">IPPAS B-1220</strain>
    </source>
</reference>
<gene>
    <name evidence="1" type="ORF">BH720_003505</name>
</gene>
<dbReference type="Proteomes" id="UP000095472">
    <property type="component" value="Chromosome"/>
</dbReference>
<proteinExistence type="predicted"/>
<name>A0ACD5GVG2_9CYAN</name>
<protein>
    <submittedName>
        <fullName evidence="1">Uncharacterized protein</fullName>
    </submittedName>
</protein>
<evidence type="ECO:0000313" key="1">
    <source>
        <dbReference type="EMBL" id="XPM64963.1"/>
    </source>
</evidence>